<dbReference type="AlphaFoldDB" id="A0AAV6VBK6"/>
<keyword evidence="3" id="KW-1185">Reference proteome</keyword>
<comment type="caution">
    <text evidence="2">The sequence shown here is derived from an EMBL/GenBank/DDBJ whole genome shotgun (WGS) entry which is preliminary data.</text>
</comment>
<dbReference type="Proteomes" id="UP000827092">
    <property type="component" value="Unassembled WGS sequence"/>
</dbReference>
<protein>
    <submittedName>
        <fullName evidence="2">Uncharacterized protein</fullName>
    </submittedName>
</protein>
<reference evidence="2 3" key="1">
    <citation type="journal article" date="2022" name="Nat. Ecol. Evol.">
        <title>A masculinizing supergene underlies an exaggerated male reproductive morph in a spider.</title>
        <authorList>
            <person name="Hendrickx F."/>
            <person name="De Corte Z."/>
            <person name="Sonet G."/>
            <person name="Van Belleghem S.M."/>
            <person name="Kostlbacher S."/>
            <person name="Vangestel C."/>
        </authorList>
    </citation>
    <scope>NUCLEOTIDE SEQUENCE [LARGE SCALE GENOMIC DNA]</scope>
    <source>
        <strain evidence="2">W744_W776</strain>
    </source>
</reference>
<feature type="non-terminal residue" evidence="2">
    <location>
        <position position="1"/>
    </location>
</feature>
<gene>
    <name evidence="2" type="ORF">JTE90_028368</name>
</gene>
<feature type="region of interest" description="Disordered" evidence="1">
    <location>
        <begin position="1"/>
        <end position="49"/>
    </location>
</feature>
<evidence type="ECO:0000313" key="3">
    <source>
        <dbReference type="Proteomes" id="UP000827092"/>
    </source>
</evidence>
<sequence length="79" mass="8845">GRARSNKPGSGRGNFRIPGGDQEGPGHHSTQQQMADIHIEEADEQNRNTRASILRMNDVCRQAEREETDQALSEYIVLI</sequence>
<feature type="compositionally biased region" description="Basic and acidic residues" evidence="1">
    <location>
        <begin position="37"/>
        <end position="47"/>
    </location>
</feature>
<accession>A0AAV6VBK6</accession>
<proteinExistence type="predicted"/>
<evidence type="ECO:0000256" key="1">
    <source>
        <dbReference type="SAM" id="MobiDB-lite"/>
    </source>
</evidence>
<evidence type="ECO:0000313" key="2">
    <source>
        <dbReference type="EMBL" id="KAG8194024.1"/>
    </source>
</evidence>
<name>A0AAV6VBK6_9ARAC</name>
<dbReference type="EMBL" id="JAFNEN010000110">
    <property type="protein sequence ID" value="KAG8194024.1"/>
    <property type="molecule type" value="Genomic_DNA"/>
</dbReference>
<organism evidence="2 3">
    <name type="scientific">Oedothorax gibbosus</name>
    <dbReference type="NCBI Taxonomy" id="931172"/>
    <lineage>
        <taxon>Eukaryota</taxon>
        <taxon>Metazoa</taxon>
        <taxon>Ecdysozoa</taxon>
        <taxon>Arthropoda</taxon>
        <taxon>Chelicerata</taxon>
        <taxon>Arachnida</taxon>
        <taxon>Araneae</taxon>
        <taxon>Araneomorphae</taxon>
        <taxon>Entelegynae</taxon>
        <taxon>Araneoidea</taxon>
        <taxon>Linyphiidae</taxon>
        <taxon>Erigoninae</taxon>
        <taxon>Oedothorax</taxon>
    </lineage>
</organism>